<accession>A0ACC1BM58</accession>
<organism evidence="1 2">
    <name type="scientific">Pistacia atlantica</name>
    <dbReference type="NCBI Taxonomy" id="434234"/>
    <lineage>
        <taxon>Eukaryota</taxon>
        <taxon>Viridiplantae</taxon>
        <taxon>Streptophyta</taxon>
        <taxon>Embryophyta</taxon>
        <taxon>Tracheophyta</taxon>
        <taxon>Spermatophyta</taxon>
        <taxon>Magnoliopsida</taxon>
        <taxon>eudicotyledons</taxon>
        <taxon>Gunneridae</taxon>
        <taxon>Pentapetalae</taxon>
        <taxon>rosids</taxon>
        <taxon>malvids</taxon>
        <taxon>Sapindales</taxon>
        <taxon>Anacardiaceae</taxon>
        <taxon>Pistacia</taxon>
    </lineage>
</organism>
<dbReference type="EMBL" id="CM047900">
    <property type="protein sequence ID" value="KAJ0099936.1"/>
    <property type="molecule type" value="Genomic_DNA"/>
</dbReference>
<comment type="caution">
    <text evidence="1">The sequence shown here is derived from an EMBL/GenBank/DDBJ whole genome shotgun (WGS) entry which is preliminary data.</text>
</comment>
<dbReference type="Proteomes" id="UP001164250">
    <property type="component" value="Chromosome 4"/>
</dbReference>
<gene>
    <name evidence="1" type="ORF">Patl1_20182</name>
</gene>
<proteinExistence type="predicted"/>
<evidence type="ECO:0000313" key="2">
    <source>
        <dbReference type="Proteomes" id="UP001164250"/>
    </source>
</evidence>
<keyword evidence="2" id="KW-1185">Reference proteome</keyword>
<protein>
    <submittedName>
        <fullName evidence="1">Uncharacterized protein</fullName>
    </submittedName>
</protein>
<evidence type="ECO:0000313" key="1">
    <source>
        <dbReference type="EMBL" id="KAJ0099936.1"/>
    </source>
</evidence>
<sequence>MTTMNDFPSDYKLCHFNCFYFISVSEMICSSSLLHGSEESLPYQIACLLRLESSNKKVACYHEILKSGTNYSNLLFLGLNHYFTIEQDYRFADYGQAPDALPSLAAVKSQSHVHGLPAFSSFVGSPSSLQQGGDCSLSQTYHQQSQFEELAFWQSLQKQQNNIALPGSLYSQPLQQHLRFIEPLKPSHKQHISMEPPWSHHSQFQQQNLNFTERPLKMGEEHSQEVPHAISPSPYESQSQQLILPGLRINEGKSVSRKPPTFSSGQYLPERGFDKGKEKVTSFSTDVDNLTYAINERLALELSRSGGRSNALYSVSPELEYIHQTPAVRTDVTLDREIEDSGSNSLMELLEVLKECSPPGPDIPDPYGDSNGPLFDIPFFSRITGPSGLSGPVSSLENFPLPYNAKDLHSRKGKQVLNMNRKRRI</sequence>
<reference evidence="2" key="1">
    <citation type="journal article" date="2023" name="G3 (Bethesda)">
        <title>Genome assembly and association tests identify interacting loci associated with vigor, precocity, and sex in interspecific pistachio rootstocks.</title>
        <authorList>
            <person name="Palmer W."/>
            <person name="Jacygrad E."/>
            <person name="Sagayaradj S."/>
            <person name="Cavanaugh K."/>
            <person name="Han R."/>
            <person name="Bertier L."/>
            <person name="Beede B."/>
            <person name="Kafkas S."/>
            <person name="Golino D."/>
            <person name="Preece J."/>
            <person name="Michelmore R."/>
        </authorList>
    </citation>
    <scope>NUCLEOTIDE SEQUENCE [LARGE SCALE GENOMIC DNA]</scope>
</reference>
<name>A0ACC1BM58_9ROSI</name>